<evidence type="ECO:0000313" key="1">
    <source>
        <dbReference type="EMBL" id="MFD0868213.1"/>
    </source>
</evidence>
<organism evidence="1 2">
    <name type="scientific">Paenibacillus residui</name>
    <dbReference type="NCBI Taxonomy" id="629724"/>
    <lineage>
        <taxon>Bacteria</taxon>
        <taxon>Bacillati</taxon>
        <taxon>Bacillota</taxon>
        <taxon>Bacilli</taxon>
        <taxon>Bacillales</taxon>
        <taxon>Paenibacillaceae</taxon>
        <taxon>Paenibacillus</taxon>
    </lineage>
</organism>
<dbReference type="EMBL" id="JBHTIU010000010">
    <property type="protein sequence ID" value="MFD0868213.1"/>
    <property type="molecule type" value="Genomic_DNA"/>
</dbReference>
<protein>
    <submittedName>
        <fullName evidence="1">Uncharacterized protein</fullName>
    </submittedName>
</protein>
<dbReference type="Proteomes" id="UP001597120">
    <property type="component" value="Unassembled WGS sequence"/>
</dbReference>
<name>A0ABW3D4M5_9BACL</name>
<dbReference type="RefSeq" id="WP_186328491.1">
    <property type="nucleotide sequence ID" value="NZ_JBHTIU010000010.1"/>
</dbReference>
<reference evidence="2" key="1">
    <citation type="journal article" date="2019" name="Int. J. Syst. Evol. Microbiol.">
        <title>The Global Catalogue of Microorganisms (GCM) 10K type strain sequencing project: providing services to taxonomists for standard genome sequencing and annotation.</title>
        <authorList>
            <consortium name="The Broad Institute Genomics Platform"/>
            <consortium name="The Broad Institute Genome Sequencing Center for Infectious Disease"/>
            <person name="Wu L."/>
            <person name="Ma J."/>
        </authorList>
    </citation>
    <scope>NUCLEOTIDE SEQUENCE [LARGE SCALE GENOMIC DNA]</scope>
    <source>
        <strain evidence="2">CCUG 57263</strain>
    </source>
</reference>
<sequence>MLVMELLRPVKPANETELRKREEVIRHLKQNYRGLYHIHKDYSVKSDKAKSTNRP</sequence>
<comment type="caution">
    <text evidence="1">The sequence shown here is derived from an EMBL/GenBank/DDBJ whole genome shotgun (WGS) entry which is preliminary data.</text>
</comment>
<keyword evidence="2" id="KW-1185">Reference proteome</keyword>
<gene>
    <name evidence="1" type="ORF">ACFQ03_03560</name>
</gene>
<proteinExistence type="predicted"/>
<evidence type="ECO:0000313" key="2">
    <source>
        <dbReference type="Proteomes" id="UP001597120"/>
    </source>
</evidence>
<accession>A0ABW3D4M5</accession>